<gene>
    <name evidence="2" type="ORF">A2Y85_04035</name>
</gene>
<evidence type="ECO:0008006" key="4">
    <source>
        <dbReference type="Google" id="ProtNLM"/>
    </source>
</evidence>
<reference evidence="2 3" key="1">
    <citation type="journal article" date="2016" name="Nat. Commun.">
        <title>Thousands of microbial genomes shed light on interconnected biogeochemical processes in an aquifer system.</title>
        <authorList>
            <person name="Anantharaman K."/>
            <person name="Brown C.T."/>
            <person name="Hug L.A."/>
            <person name="Sharon I."/>
            <person name="Castelle C.J."/>
            <person name="Probst A.J."/>
            <person name="Thomas B.C."/>
            <person name="Singh A."/>
            <person name="Wilkins M.J."/>
            <person name="Karaoz U."/>
            <person name="Brodie E.L."/>
            <person name="Williams K.H."/>
            <person name="Hubbard S.S."/>
            <person name="Banfield J.F."/>
        </authorList>
    </citation>
    <scope>NUCLEOTIDE SEQUENCE [LARGE SCALE GENOMIC DNA]</scope>
</reference>
<accession>A0A1F4U9P1</accession>
<evidence type="ECO:0000256" key="1">
    <source>
        <dbReference type="SAM" id="SignalP"/>
    </source>
</evidence>
<dbReference type="Proteomes" id="UP000177025">
    <property type="component" value="Unassembled WGS sequence"/>
</dbReference>
<dbReference type="AlphaFoldDB" id="A0A1F4U9P1"/>
<dbReference type="Gene3D" id="2.60.120.260">
    <property type="entry name" value="Galactose-binding domain-like"/>
    <property type="match status" value="1"/>
</dbReference>
<organism evidence="2 3">
    <name type="scientific">candidate division WOR-3 bacterium RBG_13_43_14</name>
    <dbReference type="NCBI Taxonomy" id="1802590"/>
    <lineage>
        <taxon>Bacteria</taxon>
        <taxon>Bacteria division WOR-3</taxon>
    </lineage>
</organism>
<dbReference type="PANTHER" id="PTHR37397:SF1">
    <property type="entry name" value="LTD DOMAIN-CONTAINING PROTEIN"/>
    <property type="match status" value="1"/>
</dbReference>
<evidence type="ECO:0000313" key="2">
    <source>
        <dbReference type="EMBL" id="OGC41655.1"/>
    </source>
</evidence>
<sequence>MKKISCILLLFIITALALAQNLLLNPGFESWSGNDPDSWSHDDSILIYQEDIIVHGGNFSVRESLITPNQDQADFFQGNFAVQANTQYDFTIWAYDNDIAGRVRLGVYWYPSGSFWSSIYTGNSNQWQQLNFNAVSPADAESAMIMIRAYDSAATWDGGAVFCFDDASFQAPSAQPPVVNRIWHLPVNPGAGIATSVYAKVNDDGFIVADTLLYGINSLNTPNRITHTSVSNDTFRFTVPGQAAGDTIFYYLRFIDNDGLDIITDTHSVYVGDLNVVINEIFYDASGVDNGCYVEIYGQPLFSLSGYSLVGVNGFNGSVYVTIDLSGHSIPDNGFFVVAQDSTVANYDTVTTDADMQNGPDNVELRYHNITIDALGYGTLNGWCFTGEWEPAVDVVYDHCLARHPDGDDTDNNIIDFHDDTLLTPGEPNPSVLVMEQKNIKFDIGNILNPVPNGIAYARIIPARELYPFSVYNITGQVIEQVTHPEQRLMLAAGIYFIRLNENPDRTVKIIVIGK</sequence>
<protein>
    <recommendedName>
        <fullName evidence="4">LTD domain-containing protein</fullName>
    </recommendedName>
</protein>
<evidence type="ECO:0000313" key="3">
    <source>
        <dbReference type="Proteomes" id="UP000177025"/>
    </source>
</evidence>
<dbReference type="NCBIfam" id="TIGR04183">
    <property type="entry name" value="Por_Secre_tail"/>
    <property type="match status" value="1"/>
</dbReference>
<dbReference type="PANTHER" id="PTHR37397">
    <property type="entry name" value="SI:CH211-183D21.1"/>
    <property type="match status" value="1"/>
</dbReference>
<dbReference type="EMBL" id="MEUM01000099">
    <property type="protein sequence ID" value="OGC41655.1"/>
    <property type="molecule type" value="Genomic_DNA"/>
</dbReference>
<proteinExistence type="predicted"/>
<dbReference type="InterPro" id="IPR008979">
    <property type="entry name" value="Galactose-bd-like_sf"/>
</dbReference>
<feature type="chain" id="PRO_5009514845" description="LTD domain-containing protein" evidence="1">
    <location>
        <begin position="20"/>
        <end position="515"/>
    </location>
</feature>
<name>A0A1F4U9P1_UNCW3</name>
<comment type="caution">
    <text evidence="2">The sequence shown here is derived from an EMBL/GenBank/DDBJ whole genome shotgun (WGS) entry which is preliminary data.</text>
</comment>
<dbReference type="InterPro" id="IPR026444">
    <property type="entry name" value="Secre_tail"/>
</dbReference>
<feature type="signal peptide" evidence="1">
    <location>
        <begin position="1"/>
        <end position="19"/>
    </location>
</feature>
<dbReference type="SUPFAM" id="SSF49785">
    <property type="entry name" value="Galactose-binding domain-like"/>
    <property type="match status" value="1"/>
</dbReference>
<keyword evidence="1" id="KW-0732">Signal</keyword>